<dbReference type="Gene3D" id="3.40.30.10">
    <property type="entry name" value="Glutaredoxin"/>
    <property type="match status" value="1"/>
</dbReference>
<dbReference type="GO" id="GO:0017004">
    <property type="term" value="P:cytochrome complex assembly"/>
    <property type="evidence" value="ECO:0007669"/>
    <property type="project" value="UniProtKB-UniRule"/>
</dbReference>
<keyword evidence="13 18" id="KW-0472">Membrane</keyword>
<feature type="domain" description="Thioredoxin" evidence="20">
    <location>
        <begin position="452"/>
        <end position="578"/>
    </location>
</feature>
<dbReference type="OrthoDB" id="9811036at2"/>
<evidence type="ECO:0000256" key="13">
    <source>
        <dbReference type="ARBA" id="ARBA00023136"/>
    </source>
</evidence>
<dbReference type="InterPro" id="IPR036249">
    <property type="entry name" value="Thioredoxin-like_sf"/>
</dbReference>
<keyword evidence="8 18" id="KW-0201">Cytochrome c-type biogenesis</keyword>
<evidence type="ECO:0000256" key="10">
    <source>
        <dbReference type="ARBA" id="ARBA00022989"/>
    </source>
</evidence>
<evidence type="ECO:0000256" key="9">
    <source>
        <dbReference type="ARBA" id="ARBA00022982"/>
    </source>
</evidence>
<name>A0A1B7L1N5_9ENTR</name>
<dbReference type="AlphaFoldDB" id="A0A1B7L1N5"/>
<evidence type="ECO:0000256" key="14">
    <source>
        <dbReference type="ARBA" id="ARBA00023157"/>
    </source>
</evidence>
<dbReference type="Pfam" id="PF11412">
    <property type="entry name" value="DsbD_N"/>
    <property type="match status" value="1"/>
</dbReference>
<evidence type="ECO:0000256" key="12">
    <source>
        <dbReference type="ARBA" id="ARBA00023027"/>
    </source>
</evidence>
<feature type="disulfide bond" description="Redox-active" evidence="18">
    <location>
        <begin position="493"/>
        <end position="496"/>
    </location>
</feature>
<evidence type="ECO:0000256" key="16">
    <source>
        <dbReference type="ARBA" id="ARBA00047388"/>
    </source>
</evidence>
<evidence type="ECO:0000256" key="5">
    <source>
        <dbReference type="ARBA" id="ARBA00022519"/>
    </source>
</evidence>
<keyword evidence="10 18" id="KW-1133">Transmembrane helix</keyword>
<feature type="transmembrane region" description="Helical" evidence="18">
    <location>
        <begin position="257"/>
        <end position="282"/>
    </location>
</feature>
<feature type="signal peptide" evidence="18">
    <location>
        <begin position="1"/>
        <end position="19"/>
    </location>
</feature>
<dbReference type="Pfam" id="PF02683">
    <property type="entry name" value="DsbD_TM"/>
    <property type="match status" value="1"/>
</dbReference>
<dbReference type="InterPro" id="IPR013766">
    <property type="entry name" value="Thioredoxin_domain"/>
</dbReference>
<feature type="chain" id="PRO_5009004224" description="Thiol:disulfide interchange protein DsbD" evidence="18">
    <location>
        <begin position="20"/>
        <end position="587"/>
    </location>
</feature>
<dbReference type="InterPro" id="IPR036929">
    <property type="entry name" value="DsbDN_sf"/>
</dbReference>
<evidence type="ECO:0000256" key="8">
    <source>
        <dbReference type="ARBA" id="ARBA00022748"/>
    </source>
</evidence>
<comment type="similarity">
    <text evidence="2 18">Belongs to the thioredoxin family. DsbD subfamily.</text>
</comment>
<dbReference type="InterPro" id="IPR017937">
    <property type="entry name" value="Thioredoxin_CS"/>
</dbReference>
<reference evidence="22" key="1">
    <citation type="submission" date="2016-05" db="EMBL/GenBank/DDBJ databases">
        <authorList>
            <person name="Behera P."/>
            <person name="Vaishampayan P."/>
            <person name="Singh N."/>
            <person name="Raina V."/>
            <person name="Suar M."/>
            <person name="Pattnaik A."/>
            <person name="Rastogi G."/>
        </authorList>
    </citation>
    <scope>NUCLEOTIDE SEQUENCE [LARGE SCALE GENOMIC DNA]</scope>
    <source>
        <strain evidence="22">MP23</strain>
    </source>
</reference>
<keyword evidence="11 18" id="KW-0560">Oxidoreductase</keyword>
<evidence type="ECO:0000256" key="2">
    <source>
        <dbReference type="ARBA" id="ARBA00007241"/>
    </source>
</evidence>
<comment type="function">
    <text evidence="18">Required to facilitate the formation of correct disulfide bonds in some periplasmic proteins and for the assembly of the periplasmic c-type cytochromes. Acts by transferring electrons from cytoplasmic thioredoxin to the periplasm. This transfer involves a cascade of disulfide bond formation and reduction steps.</text>
</comment>
<feature type="transmembrane region" description="Helical" evidence="18">
    <location>
        <begin position="377"/>
        <end position="396"/>
    </location>
</feature>
<dbReference type="GO" id="GO:0047134">
    <property type="term" value="F:protein-disulfide reductase [NAD(P)H] activity"/>
    <property type="evidence" value="ECO:0007669"/>
    <property type="project" value="UniProtKB-UniRule"/>
</dbReference>
<keyword evidence="12 18" id="KW-0520">NAD</keyword>
<keyword evidence="7 18" id="KW-0732">Signal</keyword>
<feature type="transmembrane region" description="Helical" evidence="18">
    <location>
        <begin position="402"/>
        <end position="422"/>
    </location>
</feature>
<dbReference type="Proteomes" id="UP000078225">
    <property type="component" value="Unassembled WGS sequence"/>
</dbReference>
<dbReference type="InterPro" id="IPR022910">
    <property type="entry name" value="Thiol_diS_interchange_DbsD"/>
</dbReference>
<evidence type="ECO:0000313" key="22">
    <source>
        <dbReference type="Proteomes" id="UP000078225"/>
    </source>
</evidence>
<evidence type="ECO:0000256" key="1">
    <source>
        <dbReference type="ARBA" id="ARBA00004429"/>
    </source>
</evidence>
<dbReference type="NCBIfam" id="NF001419">
    <property type="entry name" value="PRK00293.1"/>
    <property type="match status" value="1"/>
</dbReference>
<dbReference type="EMBL" id="LYRP01000022">
    <property type="protein sequence ID" value="OAT76312.1"/>
    <property type="molecule type" value="Genomic_DNA"/>
</dbReference>
<dbReference type="Gene3D" id="2.60.40.1250">
    <property type="entry name" value="Thiol:disulfide interchange protein DsbD, N-terminal domain"/>
    <property type="match status" value="1"/>
</dbReference>
<dbReference type="SUPFAM" id="SSF74863">
    <property type="entry name" value="Thiol:disulfide interchange protein DsbD, N-terminal domain (DsbD-alpha)"/>
    <property type="match status" value="1"/>
</dbReference>
<keyword evidence="3 18" id="KW-0813">Transport</keyword>
<dbReference type="STRING" id="1691903.A9B99_08300"/>
<feature type="transmembrane region" description="Helical" evidence="18">
    <location>
        <begin position="343"/>
        <end position="365"/>
    </location>
</feature>
<dbReference type="InterPro" id="IPR028250">
    <property type="entry name" value="DsbDN"/>
</dbReference>
<organism evidence="21 22">
    <name type="scientific">Mangrovibacter phragmitis</name>
    <dbReference type="NCBI Taxonomy" id="1691903"/>
    <lineage>
        <taxon>Bacteria</taxon>
        <taxon>Pseudomonadati</taxon>
        <taxon>Pseudomonadota</taxon>
        <taxon>Gammaproteobacteria</taxon>
        <taxon>Enterobacterales</taxon>
        <taxon>Enterobacteriaceae</taxon>
        <taxon>Mangrovibacter</taxon>
    </lineage>
</organism>
<dbReference type="PANTHER" id="PTHR32234">
    <property type="entry name" value="THIOL:DISULFIDE INTERCHANGE PROTEIN DSBD"/>
    <property type="match status" value="1"/>
</dbReference>
<dbReference type="HAMAP" id="MF_00399">
    <property type="entry name" value="DbsD"/>
    <property type="match status" value="1"/>
</dbReference>
<comment type="caution">
    <text evidence="18">Lacks conserved residue(s) required for the propagation of feature annotation.</text>
</comment>
<feature type="transmembrane region" description="Helical" evidence="18">
    <location>
        <begin position="221"/>
        <end position="245"/>
    </location>
</feature>
<gene>
    <name evidence="18" type="primary">dsbD</name>
    <name evidence="21" type="ORF">A9B99_08300</name>
</gene>
<evidence type="ECO:0000256" key="18">
    <source>
        <dbReference type="HAMAP-Rule" id="MF_00399"/>
    </source>
</evidence>
<evidence type="ECO:0000256" key="17">
    <source>
        <dbReference type="ARBA" id="ARBA00047804"/>
    </source>
</evidence>
<dbReference type="GO" id="GO:0009055">
    <property type="term" value="F:electron transfer activity"/>
    <property type="evidence" value="ECO:0007669"/>
    <property type="project" value="UniProtKB-UniRule"/>
</dbReference>
<keyword evidence="5 18" id="KW-0997">Cell inner membrane</keyword>
<comment type="catalytic activity">
    <reaction evidence="16 18">
        <text>[protein]-dithiol + NAD(+) = [protein]-disulfide + NADH + H(+)</text>
        <dbReference type="Rhea" id="RHEA:18749"/>
        <dbReference type="Rhea" id="RHEA-COMP:10593"/>
        <dbReference type="Rhea" id="RHEA-COMP:10594"/>
        <dbReference type="ChEBI" id="CHEBI:15378"/>
        <dbReference type="ChEBI" id="CHEBI:29950"/>
        <dbReference type="ChEBI" id="CHEBI:50058"/>
        <dbReference type="ChEBI" id="CHEBI:57540"/>
        <dbReference type="ChEBI" id="CHEBI:57945"/>
        <dbReference type="EC" id="1.8.1.8"/>
    </reaction>
</comment>
<proteinExistence type="inferred from homology"/>
<dbReference type="PROSITE" id="PS51352">
    <property type="entry name" value="THIOREDOXIN_2"/>
    <property type="match status" value="1"/>
</dbReference>
<dbReference type="SUPFAM" id="SSF52833">
    <property type="entry name" value="Thioredoxin-like"/>
    <property type="match status" value="1"/>
</dbReference>
<feature type="transmembrane region" description="Helical" evidence="18">
    <location>
        <begin position="183"/>
        <end position="209"/>
    </location>
</feature>
<feature type="region of interest" description="Disordered" evidence="19">
    <location>
        <begin position="138"/>
        <end position="176"/>
    </location>
</feature>
<dbReference type="Pfam" id="PF13899">
    <property type="entry name" value="Thioredoxin_7"/>
    <property type="match status" value="1"/>
</dbReference>
<dbReference type="GO" id="GO:0005886">
    <property type="term" value="C:plasma membrane"/>
    <property type="evidence" value="ECO:0007669"/>
    <property type="project" value="UniProtKB-SubCell"/>
</dbReference>
<evidence type="ECO:0000256" key="4">
    <source>
        <dbReference type="ARBA" id="ARBA00022475"/>
    </source>
</evidence>
<sequence precursor="true">MAQRIFVLILCLFSSPVFAGLFDNQSTNNFVPASKAFQFDFQQQQQHLMLHWQIKPGFYLYKKQIKLTPTEATLGEVTFPQGESHHDEFFGDSEVYRQQLTLPVTLQQASHTAHITVTWQGCSDRGVCYPPESQDIPLSAVAPSSTPPAVQGNNPGQQTNAAAQFTGESSPPSPHAGSPFSPLWALLIGVGIAFTPCVLPMYPLVSGIIVGNGQLSQRRTLWLALLYVQGMALTYTLLGLGVAAAGLPFQAALQSPWVLSIISAVFILLALSMFGVFSLQLPGSLQTRLALLSNRQQGGSAPGVLAMGAIAGLICSPCTTAPLSAILLYIAQSGNLPLGGLTLWCYATGMGLPLVAVALFGRRLLPKSGPWMEQVKVAFGFVILALPVFLVSRILPGVWEPRLWGLLGVAFFSWGFITLLAVKHPAIRAVQILLLGAALVCARPLQDWVFGAPQSTSANHLVFQPVKDNSELQYYLAQHPGQPVMVDLYADWCVACKEFDKYTFSDPGVQRALKQVHLLKVDVTDNSPQNQALLAAHQVLGLPTILFFDGQGQPLDNLRVTGFMEPPEFIRHLQKLPGSTTIDNNEQ</sequence>
<feature type="compositionally biased region" description="Polar residues" evidence="19">
    <location>
        <begin position="142"/>
        <end position="170"/>
    </location>
</feature>
<keyword evidence="14 18" id="KW-1015">Disulfide bond</keyword>
<evidence type="ECO:0000256" key="15">
    <source>
        <dbReference type="ARBA" id="ARBA00023284"/>
    </source>
</evidence>
<dbReference type="InterPro" id="IPR035671">
    <property type="entry name" value="DsbD_gamma"/>
</dbReference>
<dbReference type="PANTHER" id="PTHR32234:SF0">
    <property type="entry name" value="THIOL:DISULFIDE INTERCHANGE PROTEIN DSBD"/>
    <property type="match status" value="1"/>
</dbReference>
<dbReference type="EC" id="1.8.1.8" evidence="18"/>
<keyword evidence="4 18" id="KW-1003">Cell membrane</keyword>
<evidence type="ECO:0000313" key="21">
    <source>
        <dbReference type="EMBL" id="OAT76312.1"/>
    </source>
</evidence>
<dbReference type="GO" id="GO:0045454">
    <property type="term" value="P:cell redox homeostasis"/>
    <property type="evidence" value="ECO:0007669"/>
    <property type="project" value="TreeGrafter"/>
</dbReference>
<evidence type="ECO:0000256" key="3">
    <source>
        <dbReference type="ARBA" id="ARBA00022448"/>
    </source>
</evidence>
<evidence type="ECO:0000256" key="19">
    <source>
        <dbReference type="SAM" id="MobiDB-lite"/>
    </source>
</evidence>
<keyword evidence="22" id="KW-1185">Reference proteome</keyword>
<protein>
    <recommendedName>
        <fullName evidence="18">Thiol:disulfide interchange protein DsbD</fullName>
        <ecNumber evidence="18">1.8.1.8</ecNumber>
    </recommendedName>
    <alternativeName>
        <fullName evidence="18">Protein-disulfide reductase</fullName>
        <shortName evidence="18">Disulfide reductase</shortName>
    </alternativeName>
</protein>
<evidence type="ECO:0000256" key="6">
    <source>
        <dbReference type="ARBA" id="ARBA00022692"/>
    </source>
</evidence>
<comment type="catalytic activity">
    <reaction evidence="17 18">
        <text>[protein]-dithiol + NADP(+) = [protein]-disulfide + NADPH + H(+)</text>
        <dbReference type="Rhea" id="RHEA:18753"/>
        <dbReference type="Rhea" id="RHEA-COMP:10593"/>
        <dbReference type="Rhea" id="RHEA-COMP:10594"/>
        <dbReference type="ChEBI" id="CHEBI:15378"/>
        <dbReference type="ChEBI" id="CHEBI:29950"/>
        <dbReference type="ChEBI" id="CHEBI:50058"/>
        <dbReference type="ChEBI" id="CHEBI:57783"/>
        <dbReference type="ChEBI" id="CHEBI:58349"/>
        <dbReference type="EC" id="1.8.1.8"/>
    </reaction>
</comment>
<feature type="disulfide bond" description="Redox-active" evidence="18">
    <location>
        <begin position="122"/>
        <end position="128"/>
    </location>
</feature>
<keyword evidence="6 18" id="KW-0812">Transmembrane</keyword>
<feature type="transmembrane region" description="Helical" evidence="18">
    <location>
        <begin position="303"/>
        <end position="331"/>
    </location>
</feature>
<keyword evidence="9 18" id="KW-0249">Electron transport</keyword>
<evidence type="ECO:0000259" key="20">
    <source>
        <dbReference type="PROSITE" id="PS51352"/>
    </source>
</evidence>
<dbReference type="PROSITE" id="PS00194">
    <property type="entry name" value="THIOREDOXIN_1"/>
    <property type="match status" value="1"/>
</dbReference>
<keyword evidence="15 18" id="KW-0676">Redox-active center</keyword>
<comment type="subcellular location">
    <subcellularLocation>
        <location evidence="1 18">Cell inner membrane</location>
        <topology evidence="1 18">Multi-pass membrane protein</topology>
    </subcellularLocation>
</comment>
<accession>A0A1B7L1N5</accession>
<dbReference type="InterPro" id="IPR003834">
    <property type="entry name" value="Cyt_c_assmbl_TM_dom"/>
</dbReference>
<dbReference type="RefSeq" id="WP_064598190.1">
    <property type="nucleotide sequence ID" value="NZ_CP134782.1"/>
</dbReference>
<dbReference type="CDD" id="cd02953">
    <property type="entry name" value="DsbDgamma"/>
    <property type="match status" value="1"/>
</dbReference>
<evidence type="ECO:0000256" key="7">
    <source>
        <dbReference type="ARBA" id="ARBA00022729"/>
    </source>
</evidence>
<evidence type="ECO:0000256" key="11">
    <source>
        <dbReference type="ARBA" id="ARBA00023002"/>
    </source>
</evidence>
<comment type="caution">
    <text evidence="21">The sequence shown here is derived from an EMBL/GenBank/DDBJ whole genome shotgun (WGS) entry which is preliminary data.</text>
</comment>